<feature type="signal peptide" evidence="1">
    <location>
        <begin position="1"/>
        <end position="21"/>
    </location>
</feature>
<keyword evidence="4" id="KW-1185">Reference proteome</keyword>
<evidence type="ECO:0000259" key="2">
    <source>
        <dbReference type="Pfam" id="PF12146"/>
    </source>
</evidence>
<dbReference type="Gene3D" id="3.40.50.1820">
    <property type="entry name" value="alpha/beta hydrolase"/>
    <property type="match status" value="1"/>
</dbReference>
<dbReference type="PANTHER" id="PTHR43265">
    <property type="entry name" value="ESTERASE ESTD"/>
    <property type="match status" value="1"/>
</dbReference>
<dbReference type="PANTHER" id="PTHR43265:SF1">
    <property type="entry name" value="ESTERASE ESTD"/>
    <property type="match status" value="1"/>
</dbReference>
<dbReference type="RefSeq" id="WP_377127760.1">
    <property type="nucleotide sequence ID" value="NZ_JBHUON010000013.1"/>
</dbReference>
<keyword evidence="3" id="KW-0378">Hydrolase</keyword>
<dbReference type="Proteomes" id="UP001597601">
    <property type="component" value="Unassembled WGS sequence"/>
</dbReference>
<evidence type="ECO:0000313" key="4">
    <source>
        <dbReference type="Proteomes" id="UP001597601"/>
    </source>
</evidence>
<dbReference type="InterPro" id="IPR053145">
    <property type="entry name" value="AB_hydrolase_Est10"/>
</dbReference>
<gene>
    <name evidence="3" type="ORF">ACFSYC_12130</name>
</gene>
<dbReference type="EMBL" id="JBHUON010000013">
    <property type="protein sequence ID" value="MFD2865439.1"/>
    <property type="molecule type" value="Genomic_DNA"/>
</dbReference>
<reference evidence="4" key="1">
    <citation type="journal article" date="2019" name="Int. J. Syst. Evol. Microbiol.">
        <title>The Global Catalogue of Microorganisms (GCM) 10K type strain sequencing project: providing services to taxonomists for standard genome sequencing and annotation.</title>
        <authorList>
            <consortium name="The Broad Institute Genomics Platform"/>
            <consortium name="The Broad Institute Genome Sequencing Center for Infectious Disease"/>
            <person name="Wu L."/>
            <person name="Ma J."/>
        </authorList>
    </citation>
    <scope>NUCLEOTIDE SEQUENCE [LARGE SCALE GENOMIC DNA]</scope>
    <source>
        <strain evidence="4">KCTC 52232</strain>
    </source>
</reference>
<accession>A0ABW5XSG2</accession>
<sequence length="323" mass="35172">MKKVYIIILALCFASKIFAQAEIKLDPTLSESPVALKTLSGTIAGTLTIPKNTNGKIPVVLIIAGSGPVDRDGNSAKLNLATNTYKLIAEALGKDGIASLRYDKRMVGESAIGQKEENLRFDDYVDDAIGLINLLKDDQRFSKVIVLGHSEGSLVGMLAAASTVGNTNAFISVAGAGRRADRVLREQMKSQPAYISEGFNKLMDSLSAGKVQKNVNSSLYFIGRPSIQNYLMSWCRFDPEKEIKNIKAPILVVQGNTDLQVTVADASNLKKSGTTLIIINNMNHVLKEAPADREKNMATYLEPNLPLKPEFITTVLDFIKKLK</sequence>
<dbReference type="GO" id="GO:0016787">
    <property type="term" value="F:hydrolase activity"/>
    <property type="evidence" value="ECO:0007669"/>
    <property type="project" value="UniProtKB-KW"/>
</dbReference>
<feature type="chain" id="PRO_5045065173" evidence="1">
    <location>
        <begin position="22"/>
        <end position="323"/>
    </location>
</feature>
<proteinExistence type="predicted"/>
<organism evidence="3 4">
    <name type="scientific">Mucilaginibacter antarcticus</name>
    <dbReference type="NCBI Taxonomy" id="1855725"/>
    <lineage>
        <taxon>Bacteria</taxon>
        <taxon>Pseudomonadati</taxon>
        <taxon>Bacteroidota</taxon>
        <taxon>Sphingobacteriia</taxon>
        <taxon>Sphingobacteriales</taxon>
        <taxon>Sphingobacteriaceae</taxon>
        <taxon>Mucilaginibacter</taxon>
    </lineage>
</organism>
<dbReference type="InterPro" id="IPR022742">
    <property type="entry name" value="Hydrolase_4"/>
</dbReference>
<dbReference type="SUPFAM" id="SSF53474">
    <property type="entry name" value="alpha/beta-Hydrolases"/>
    <property type="match status" value="1"/>
</dbReference>
<comment type="caution">
    <text evidence="3">The sequence shown here is derived from an EMBL/GenBank/DDBJ whole genome shotgun (WGS) entry which is preliminary data.</text>
</comment>
<dbReference type="Pfam" id="PF12146">
    <property type="entry name" value="Hydrolase_4"/>
    <property type="match status" value="1"/>
</dbReference>
<protein>
    <submittedName>
        <fullName evidence="3">Alpha/beta hydrolase</fullName>
    </submittedName>
</protein>
<keyword evidence="1" id="KW-0732">Signal</keyword>
<name>A0ABW5XSG2_9SPHI</name>
<dbReference type="InterPro" id="IPR029058">
    <property type="entry name" value="AB_hydrolase_fold"/>
</dbReference>
<evidence type="ECO:0000313" key="3">
    <source>
        <dbReference type="EMBL" id="MFD2865439.1"/>
    </source>
</evidence>
<evidence type="ECO:0000256" key="1">
    <source>
        <dbReference type="SAM" id="SignalP"/>
    </source>
</evidence>
<feature type="domain" description="Serine aminopeptidase S33" evidence="2">
    <location>
        <begin position="83"/>
        <end position="284"/>
    </location>
</feature>